<dbReference type="GO" id="GO:0006779">
    <property type="term" value="P:porphyrin-containing compound biosynthetic process"/>
    <property type="evidence" value="ECO:0007669"/>
    <property type="project" value="InterPro"/>
</dbReference>
<dbReference type="AlphaFoldDB" id="A0AA49FNB6"/>
<dbReference type="InterPro" id="IPR038071">
    <property type="entry name" value="UROD/MetE-like_sf"/>
</dbReference>
<sequence length="336" mass="35303">MNGLDRILAAARFQPTDRVPFAPLLFGHAAAAAGVGIDAYVRDGKLLAECQLRERGRYGGDAVFAFMDFGVETEALGSRLKYYERQYPDVVEYILAPGDDASALEPPDPARDGRMPEMLRAVSLLRRTLGDTVLVAGAVAGPMTLATQLYGTEIALYLAADDHRRFEAALDLAVGVALRYGAAILATGAHGVVVFDPAASGAVVPAAFFRELLRPRLTRLMTGLRAAGAVLTWLNIAGPTGDILPHYPEIGADIATFDYYVDAAAARRLLPGTCLAGNLKSLDFLDPAPTALAARARGLMDAFADRGGFILSSGCEIPPEADASNLAALAEAAAAG</sequence>
<evidence type="ECO:0000313" key="2">
    <source>
        <dbReference type="EMBL" id="WIM06684.1"/>
    </source>
</evidence>
<dbReference type="Pfam" id="PF01208">
    <property type="entry name" value="URO-D"/>
    <property type="match status" value="1"/>
</dbReference>
<dbReference type="InterPro" id="IPR052024">
    <property type="entry name" value="Methanogen_methyltrans"/>
</dbReference>
<name>A0AA49FNB6_9PROT</name>
<feature type="domain" description="Uroporphyrinogen decarboxylase (URO-D)" evidence="1">
    <location>
        <begin position="5"/>
        <end position="333"/>
    </location>
</feature>
<dbReference type="SUPFAM" id="SSF51726">
    <property type="entry name" value="UROD/MetE-like"/>
    <property type="match status" value="1"/>
</dbReference>
<dbReference type="EMBL" id="CP107246">
    <property type="protein sequence ID" value="WIM06684.1"/>
    <property type="molecule type" value="Genomic_DNA"/>
</dbReference>
<dbReference type="InterPro" id="IPR000257">
    <property type="entry name" value="Uroporphyrinogen_deCOase"/>
</dbReference>
<dbReference type="CDD" id="cd03465">
    <property type="entry name" value="URO-D_like"/>
    <property type="match status" value="1"/>
</dbReference>
<dbReference type="PANTHER" id="PTHR47099:SF1">
    <property type="entry name" value="METHYLCOBAMIDE:COM METHYLTRANSFERASE MTBA"/>
    <property type="match status" value="1"/>
</dbReference>
<proteinExistence type="predicted"/>
<gene>
    <name evidence="2" type="ORF">OHM77_05305</name>
</gene>
<dbReference type="Proteomes" id="UP001234916">
    <property type="component" value="Chromosome"/>
</dbReference>
<dbReference type="KEGG" id="npv:OHM77_05305"/>
<dbReference type="PANTHER" id="PTHR47099">
    <property type="entry name" value="METHYLCOBAMIDE:COM METHYLTRANSFERASE MTBA"/>
    <property type="match status" value="1"/>
</dbReference>
<dbReference type="Gene3D" id="3.20.20.210">
    <property type="match status" value="1"/>
</dbReference>
<organism evidence="2">
    <name type="scientific">Candidatus Nitricoxidivorans perseverans</name>
    <dbReference type="NCBI Taxonomy" id="2975601"/>
    <lineage>
        <taxon>Bacteria</taxon>
        <taxon>Pseudomonadati</taxon>
        <taxon>Pseudomonadota</taxon>
        <taxon>Betaproteobacteria</taxon>
        <taxon>Nitrosomonadales</taxon>
        <taxon>Sterolibacteriaceae</taxon>
        <taxon>Candidatus Nitricoxidivorans</taxon>
    </lineage>
</organism>
<dbReference type="GO" id="GO:0004853">
    <property type="term" value="F:uroporphyrinogen decarboxylase activity"/>
    <property type="evidence" value="ECO:0007669"/>
    <property type="project" value="InterPro"/>
</dbReference>
<accession>A0AA49FNB6</accession>
<evidence type="ECO:0000259" key="1">
    <source>
        <dbReference type="Pfam" id="PF01208"/>
    </source>
</evidence>
<reference evidence="2" key="1">
    <citation type="journal article" date="2023" name="Nat. Microbiol.">
        <title>Enrichment and characterization of a nitric oxide-reducing microbial community in a continuous bioreactor.</title>
        <authorList>
            <person name="Garrido-Amador P."/>
            <person name="Stortenbeker N."/>
            <person name="Wessels H.J.C.T."/>
            <person name="Speth D.R."/>
            <person name="Garcia-Heredia I."/>
            <person name="Kartal B."/>
        </authorList>
    </citation>
    <scope>NUCLEOTIDE SEQUENCE</scope>
    <source>
        <strain evidence="2">MAG1</strain>
    </source>
</reference>
<protein>
    <submittedName>
        <fullName evidence="2">Uroporphyrinogen decarboxylase family protein</fullName>
    </submittedName>
</protein>